<feature type="region of interest" description="Disordered" evidence="4">
    <location>
        <begin position="439"/>
        <end position="463"/>
    </location>
</feature>
<dbReference type="AlphaFoldDB" id="A0A8S1J0G6"/>
<dbReference type="GO" id="GO:0035861">
    <property type="term" value="C:site of double-strand break"/>
    <property type="evidence" value="ECO:0007669"/>
    <property type="project" value="TreeGrafter"/>
</dbReference>
<keyword evidence="2" id="KW-0677">Repeat</keyword>
<dbReference type="InterPro" id="IPR001680">
    <property type="entry name" value="WD40_rpt"/>
</dbReference>
<dbReference type="PRINTS" id="PR00320">
    <property type="entry name" value="GPROTEINBRPT"/>
</dbReference>
<name>A0A8S1J0G6_9CHLO</name>
<dbReference type="InterPro" id="IPR015943">
    <property type="entry name" value="WD40/YVTN_repeat-like_dom_sf"/>
</dbReference>
<dbReference type="SUPFAM" id="SSF50978">
    <property type="entry name" value="WD40 repeat-like"/>
    <property type="match status" value="1"/>
</dbReference>
<feature type="repeat" description="WD" evidence="3">
    <location>
        <begin position="72"/>
        <end position="105"/>
    </location>
</feature>
<dbReference type="Proteomes" id="UP000708148">
    <property type="component" value="Unassembled WGS sequence"/>
</dbReference>
<comment type="caution">
    <text evidence="5">The sequence shown here is derived from an EMBL/GenBank/DDBJ whole genome shotgun (WGS) entry which is preliminary data.</text>
</comment>
<evidence type="ECO:0000256" key="4">
    <source>
        <dbReference type="SAM" id="MobiDB-lite"/>
    </source>
</evidence>
<organism evidence="5 6">
    <name type="scientific">Ostreobium quekettii</name>
    <dbReference type="NCBI Taxonomy" id="121088"/>
    <lineage>
        <taxon>Eukaryota</taxon>
        <taxon>Viridiplantae</taxon>
        <taxon>Chlorophyta</taxon>
        <taxon>core chlorophytes</taxon>
        <taxon>Ulvophyceae</taxon>
        <taxon>TCBD clade</taxon>
        <taxon>Bryopsidales</taxon>
        <taxon>Ostreobineae</taxon>
        <taxon>Ostreobiaceae</taxon>
        <taxon>Ostreobium</taxon>
    </lineage>
</organism>
<evidence type="ECO:0000313" key="6">
    <source>
        <dbReference type="Proteomes" id="UP000708148"/>
    </source>
</evidence>
<dbReference type="GO" id="GO:0005634">
    <property type="term" value="C:nucleus"/>
    <property type="evidence" value="ECO:0007669"/>
    <property type="project" value="TreeGrafter"/>
</dbReference>
<dbReference type="PROSITE" id="PS50082">
    <property type="entry name" value="WD_REPEATS_2"/>
    <property type="match status" value="3"/>
</dbReference>
<evidence type="ECO:0000256" key="1">
    <source>
        <dbReference type="ARBA" id="ARBA00022574"/>
    </source>
</evidence>
<feature type="compositionally biased region" description="Basic and acidic residues" evidence="4">
    <location>
        <begin position="368"/>
        <end position="382"/>
    </location>
</feature>
<dbReference type="PANTHER" id="PTHR16017">
    <property type="entry name" value="GASTRULATION DEFECTIVE PROTEIN 1-RELATED"/>
    <property type="match status" value="1"/>
</dbReference>
<gene>
    <name evidence="5" type="ORF">OSTQU699_LOCUS5026</name>
</gene>
<protein>
    <submittedName>
        <fullName evidence="5">Uncharacterized protein</fullName>
    </submittedName>
</protein>
<evidence type="ECO:0000256" key="3">
    <source>
        <dbReference type="PROSITE-ProRule" id="PRU00221"/>
    </source>
</evidence>
<dbReference type="EMBL" id="CAJHUC010001086">
    <property type="protein sequence ID" value="CAD7699667.1"/>
    <property type="molecule type" value="Genomic_DNA"/>
</dbReference>
<feature type="compositionally biased region" description="Acidic residues" evidence="4">
    <location>
        <begin position="453"/>
        <end position="463"/>
    </location>
</feature>
<evidence type="ECO:0000313" key="5">
    <source>
        <dbReference type="EMBL" id="CAD7699667.1"/>
    </source>
</evidence>
<dbReference type="InterPro" id="IPR036322">
    <property type="entry name" value="WD40_repeat_dom_sf"/>
</dbReference>
<dbReference type="InterPro" id="IPR020472">
    <property type="entry name" value="WD40_PAC1"/>
</dbReference>
<sequence>MYDFNGMKSDLKSFRHLEPSEGHPVMALSFSPSGDSFLVVTGAATAKIYDRNGFVLGEFVRGDMYIRDMKNTKGHVSGLTSGKWHPNDRATALTCSDDGTLRLWDTMELVQKSVVKPTLRKPGRVAVTSCTFSHDGGLIAGGLRDGSIQLWSASGKFGVSAAVGMVQPPKAQMIQKQTWTVVSRAASIMRDAHAAEADITSLCFGHDGQTLLSRAMDHTLKVWDIRKFSTPRLVLDGLTNMQSSTGCCLSPTETLAVTGLSDDGTGSGGVAFVDLERGEVVRKVAMAESVVPVLWHPKLNQILVGMGGRSTGQTSILYNPDFSERGALLCVGQAPRRRVGFDFEAPVIIHNPHALPMYREPRSKKRQREKDRGDPVKTKRPDSGMMAGVGKGGRIGATGGTLLTQYLLKHKGKMVPVEEEQDPRKAILRHSKEDFSAFTAAYKKTQPTPMFAQDDDDEEEGED</sequence>
<feature type="region of interest" description="Disordered" evidence="4">
    <location>
        <begin position="354"/>
        <end position="393"/>
    </location>
</feature>
<reference evidence="5" key="1">
    <citation type="submission" date="2020-12" db="EMBL/GenBank/DDBJ databases">
        <authorList>
            <person name="Iha C."/>
        </authorList>
    </citation>
    <scope>NUCLEOTIDE SEQUENCE</scope>
</reference>
<feature type="repeat" description="WD" evidence="3">
    <location>
        <begin position="127"/>
        <end position="152"/>
    </location>
</feature>
<proteinExistence type="predicted"/>
<evidence type="ECO:0000256" key="2">
    <source>
        <dbReference type="ARBA" id="ARBA00022737"/>
    </source>
</evidence>
<keyword evidence="1 3" id="KW-0853">WD repeat</keyword>
<feature type="repeat" description="WD" evidence="3">
    <location>
        <begin position="192"/>
        <end position="233"/>
    </location>
</feature>
<dbReference type="InterPro" id="IPR051858">
    <property type="entry name" value="WD_repeat_GAD-1"/>
</dbReference>
<dbReference type="Pfam" id="PF00400">
    <property type="entry name" value="WD40"/>
    <property type="match status" value="3"/>
</dbReference>
<dbReference type="SMART" id="SM00320">
    <property type="entry name" value="WD40"/>
    <property type="match status" value="4"/>
</dbReference>
<dbReference type="PANTHER" id="PTHR16017:SF0">
    <property type="entry name" value="WD REPEAT-CONTAINING PROTEIN 70"/>
    <property type="match status" value="1"/>
</dbReference>
<dbReference type="PROSITE" id="PS50294">
    <property type="entry name" value="WD_REPEATS_REGION"/>
    <property type="match status" value="2"/>
</dbReference>
<keyword evidence="6" id="KW-1185">Reference proteome</keyword>
<dbReference type="OrthoDB" id="10264376at2759"/>
<dbReference type="Gene3D" id="2.130.10.10">
    <property type="entry name" value="YVTN repeat-like/Quinoprotein amine dehydrogenase"/>
    <property type="match status" value="2"/>
</dbReference>
<accession>A0A8S1J0G6</accession>